<proteinExistence type="predicted"/>
<comment type="caution">
    <text evidence="4">The sequence shown here is derived from an EMBL/GenBank/DDBJ whole genome shotgun (WGS) entry which is preliminary data.</text>
</comment>
<evidence type="ECO:0000313" key="5">
    <source>
        <dbReference type="Proteomes" id="UP000606115"/>
    </source>
</evidence>
<protein>
    <submittedName>
        <fullName evidence="4">Anti-sigma-L factor RslA</fullName>
    </submittedName>
</protein>
<sequence length="222" mass="23045">MNEHIDLGAYTLGGLNSDEQVAFESHLAGCPECRKEMAAFAPMASRLGAVDAGTARALLESRPTEPAVSPENDLLEALRARRRSRRILQRSAVAAAVAASVTAGVFLAPVVRPAPAPDASYEVVGVAGQQVGLGLNAKAWGTELQFDGSGLPTQGTLSLWVVNSSGAVQQAGAWRATKTGKTQMTGAVPAQLDEISSIQLRDVDSKVLAEVQLPAQAASQSS</sequence>
<organism evidence="4 5">
    <name type="scientific">Glutamicibacter ardleyensis</name>
    <dbReference type="NCBI Taxonomy" id="225894"/>
    <lineage>
        <taxon>Bacteria</taxon>
        <taxon>Bacillati</taxon>
        <taxon>Actinomycetota</taxon>
        <taxon>Actinomycetes</taxon>
        <taxon>Micrococcales</taxon>
        <taxon>Micrococcaceae</taxon>
        <taxon>Glutamicibacter</taxon>
    </lineage>
</organism>
<evidence type="ECO:0000256" key="2">
    <source>
        <dbReference type="ARBA" id="ARBA00023163"/>
    </source>
</evidence>
<reference evidence="5" key="1">
    <citation type="journal article" date="2019" name="Int. J. Syst. Evol. Microbiol.">
        <title>The Global Catalogue of Microorganisms (GCM) 10K type strain sequencing project: providing services to taxonomists for standard genome sequencing and annotation.</title>
        <authorList>
            <consortium name="The Broad Institute Genomics Platform"/>
            <consortium name="The Broad Institute Genome Sequencing Center for Infectious Disease"/>
            <person name="Wu L."/>
            <person name="Ma J."/>
        </authorList>
    </citation>
    <scope>NUCLEOTIDE SEQUENCE [LARGE SCALE GENOMIC DNA]</scope>
    <source>
        <strain evidence="5">CGMCC 1.3685</strain>
    </source>
</reference>
<dbReference type="Proteomes" id="UP000606115">
    <property type="component" value="Unassembled WGS sequence"/>
</dbReference>
<dbReference type="InterPro" id="IPR027383">
    <property type="entry name" value="Znf_put"/>
</dbReference>
<dbReference type="Gene3D" id="1.10.10.1320">
    <property type="entry name" value="Anti-sigma factor, zinc-finger domain"/>
    <property type="match status" value="1"/>
</dbReference>
<gene>
    <name evidence="4" type="ORF">GCM10007173_10080</name>
</gene>
<accession>A0ABQ2DGE5</accession>
<dbReference type="InterPro" id="IPR041916">
    <property type="entry name" value="Anti_sigma_zinc_sf"/>
</dbReference>
<evidence type="ECO:0000313" key="4">
    <source>
        <dbReference type="EMBL" id="GGJ53529.1"/>
    </source>
</evidence>
<dbReference type="EMBL" id="BMKX01000002">
    <property type="protein sequence ID" value="GGJ53529.1"/>
    <property type="molecule type" value="Genomic_DNA"/>
</dbReference>
<keyword evidence="5" id="KW-1185">Reference proteome</keyword>
<keyword evidence="2" id="KW-0804">Transcription</keyword>
<name>A0ABQ2DGE5_9MICC</name>
<dbReference type="Pfam" id="PF13490">
    <property type="entry name" value="zf-HC2"/>
    <property type="match status" value="1"/>
</dbReference>
<evidence type="ECO:0000259" key="3">
    <source>
        <dbReference type="Pfam" id="PF13490"/>
    </source>
</evidence>
<evidence type="ECO:0000256" key="1">
    <source>
        <dbReference type="ARBA" id="ARBA00023015"/>
    </source>
</evidence>
<feature type="domain" description="Putative zinc-finger" evidence="3">
    <location>
        <begin position="7"/>
        <end position="34"/>
    </location>
</feature>
<dbReference type="RefSeq" id="WP_188684199.1">
    <property type="nucleotide sequence ID" value="NZ_BMKX01000002.1"/>
</dbReference>
<dbReference type="GeneID" id="303303402"/>
<keyword evidence="1" id="KW-0805">Transcription regulation</keyword>